<sequence>MPLFLISLPIIPIDRMWHVPLYLTIIEFGVGAATLLSLGLFLLVLKQYQILHPNCRFLLVCLAVALVSLTSVYMVELSAVVENVTLPERGDTVNHPYLRNIWFLHETFYALTSLLMFCLTLERFYACIYAERYGMSQKFCLISILAVVLSVIGSMTFGYYIHFRDIHIPTTSIINSFEICSLFLSLFTLFWSRRQYRSMENVNLNYRYQMVEVINLTKCIIPAIMLGVFFKLAAMFFVWRMIFLDMDPVCYSEIVSAYGLLFPWVVMIRHDRMRTTLYHLLPGCGDAKARRIEKETLKSVERLTKPYATQDEYFSVLGVFLGTPEKTKFKTINNTPYAV</sequence>
<accession>A0A2A6D117</accession>
<gene>
    <name evidence="1" type="primary">WBGene00277811</name>
</gene>
<dbReference type="SUPFAM" id="SSF81321">
    <property type="entry name" value="Family A G protein-coupled receptor-like"/>
    <property type="match status" value="1"/>
</dbReference>
<evidence type="ECO:0000313" key="2">
    <source>
        <dbReference type="Proteomes" id="UP000005239"/>
    </source>
</evidence>
<dbReference type="PANTHER" id="PTHR47521:SF18">
    <property type="entry name" value="G PROTEIN-COUPLED RECEPTOR-RELATED"/>
    <property type="match status" value="1"/>
</dbReference>
<dbReference type="InterPro" id="IPR052860">
    <property type="entry name" value="NRL-GPCR1"/>
</dbReference>
<protein>
    <submittedName>
        <fullName evidence="1">Uncharacterized protein</fullName>
    </submittedName>
</protein>
<dbReference type="Proteomes" id="UP000005239">
    <property type="component" value="Unassembled WGS sequence"/>
</dbReference>
<dbReference type="EnsemblMetazoa" id="PPA39442.1">
    <property type="protein sequence ID" value="PPA39442.1"/>
    <property type="gene ID" value="WBGene00277811"/>
</dbReference>
<reference evidence="1" key="2">
    <citation type="submission" date="2022-06" db="UniProtKB">
        <authorList>
            <consortium name="EnsemblMetazoa"/>
        </authorList>
    </citation>
    <scope>IDENTIFICATION</scope>
    <source>
        <strain evidence="1">PS312</strain>
    </source>
</reference>
<name>A0A2A6D117_PRIPA</name>
<dbReference type="AlphaFoldDB" id="A0A2A6D117"/>
<proteinExistence type="predicted"/>
<evidence type="ECO:0000313" key="1">
    <source>
        <dbReference type="EnsemblMetazoa" id="PPA39442.1"/>
    </source>
</evidence>
<accession>A0A8R1YW60</accession>
<dbReference type="PANTHER" id="PTHR47521">
    <property type="entry name" value="SERPENTINE RECEPTOR, CLASS E (EPSILON)-RELATED"/>
    <property type="match status" value="1"/>
</dbReference>
<organism evidence="1 2">
    <name type="scientific">Pristionchus pacificus</name>
    <name type="common">Parasitic nematode worm</name>
    <dbReference type="NCBI Taxonomy" id="54126"/>
    <lineage>
        <taxon>Eukaryota</taxon>
        <taxon>Metazoa</taxon>
        <taxon>Ecdysozoa</taxon>
        <taxon>Nematoda</taxon>
        <taxon>Chromadorea</taxon>
        <taxon>Rhabditida</taxon>
        <taxon>Rhabditina</taxon>
        <taxon>Diplogasteromorpha</taxon>
        <taxon>Diplogasteroidea</taxon>
        <taxon>Neodiplogasteridae</taxon>
        <taxon>Pristionchus</taxon>
    </lineage>
</organism>
<keyword evidence="2" id="KW-1185">Reference proteome</keyword>
<reference evidence="2" key="1">
    <citation type="journal article" date="2008" name="Nat. Genet.">
        <title>The Pristionchus pacificus genome provides a unique perspective on nematode lifestyle and parasitism.</title>
        <authorList>
            <person name="Dieterich C."/>
            <person name="Clifton S.W."/>
            <person name="Schuster L.N."/>
            <person name="Chinwalla A."/>
            <person name="Delehaunty K."/>
            <person name="Dinkelacker I."/>
            <person name="Fulton L."/>
            <person name="Fulton R."/>
            <person name="Godfrey J."/>
            <person name="Minx P."/>
            <person name="Mitreva M."/>
            <person name="Roeseler W."/>
            <person name="Tian H."/>
            <person name="Witte H."/>
            <person name="Yang S.P."/>
            <person name="Wilson R.K."/>
            <person name="Sommer R.J."/>
        </authorList>
    </citation>
    <scope>NUCLEOTIDE SEQUENCE [LARGE SCALE GENOMIC DNA]</scope>
    <source>
        <strain evidence="2">PS312</strain>
    </source>
</reference>